<dbReference type="Proteomes" id="UP001144280">
    <property type="component" value="Unassembled WGS sequence"/>
</dbReference>
<sequence>MTHPGYPPPDDPQHMPPPQQPYPAAGYPPPQMPPPMPPPQQMPPPQVPTSGWPATASAPPYAVSGAPAVTSVPYGQPQPPSQRSSTTTVLIITAVALFLLGGVMTGLFLVKNNELGDTKQELTSQVSERDKTITSNQEKLTKLEADLKAVTDELAKNKTSLADVTKDRDALVPCMRRFNEALDAAGRNNEAALDTALRQATTACEKAKATVDS</sequence>
<keyword evidence="3" id="KW-0812">Transmembrane</keyword>
<reference evidence="4" key="1">
    <citation type="submission" date="2022-12" db="EMBL/GenBank/DDBJ databases">
        <title>New Phytohabitans aurantiacus sp. RD004123 nov., an actinomycete isolated from soil.</title>
        <authorList>
            <person name="Triningsih D.W."/>
            <person name="Harunari E."/>
            <person name="Igarashi Y."/>
        </authorList>
    </citation>
    <scope>NUCLEOTIDE SEQUENCE</scope>
    <source>
        <strain evidence="4">RD004123</strain>
    </source>
</reference>
<evidence type="ECO:0000256" key="3">
    <source>
        <dbReference type="SAM" id="Phobius"/>
    </source>
</evidence>
<feature type="region of interest" description="Disordered" evidence="2">
    <location>
        <begin position="1"/>
        <end position="59"/>
    </location>
</feature>
<keyword evidence="3" id="KW-1133">Transmembrane helix</keyword>
<evidence type="ECO:0000313" key="5">
    <source>
        <dbReference type="Proteomes" id="UP001144280"/>
    </source>
</evidence>
<feature type="compositionally biased region" description="Pro residues" evidence="2">
    <location>
        <begin position="1"/>
        <end position="47"/>
    </location>
</feature>
<protein>
    <submittedName>
        <fullName evidence="4">Uncharacterized protein</fullName>
    </submittedName>
</protein>
<dbReference type="RefSeq" id="WP_281894986.1">
    <property type="nucleotide sequence ID" value="NZ_BSDI01000009.1"/>
</dbReference>
<feature type="transmembrane region" description="Helical" evidence="3">
    <location>
        <begin position="89"/>
        <end position="110"/>
    </location>
</feature>
<comment type="caution">
    <text evidence="4">The sequence shown here is derived from an EMBL/GenBank/DDBJ whole genome shotgun (WGS) entry which is preliminary data.</text>
</comment>
<dbReference type="EMBL" id="BSDI01000009">
    <property type="protein sequence ID" value="GLH97282.1"/>
    <property type="molecule type" value="Genomic_DNA"/>
</dbReference>
<keyword evidence="5" id="KW-1185">Reference proteome</keyword>
<proteinExistence type="predicted"/>
<keyword evidence="1" id="KW-0175">Coiled coil</keyword>
<name>A0ABQ5QTF1_9ACTN</name>
<feature type="coiled-coil region" evidence="1">
    <location>
        <begin position="133"/>
        <end position="160"/>
    </location>
</feature>
<keyword evidence="3" id="KW-0472">Membrane</keyword>
<evidence type="ECO:0000256" key="1">
    <source>
        <dbReference type="SAM" id="Coils"/>
    </source>
</evidence>
<accession>A0ABQ5QTF1</accession>
<organism evidence="4 5">
    <name type="scientific">Phytohabitans aurantiacus</name>
    <dbReference type="NCBI Taxonomy" id="3016789"/>
    <lineage>
        <taxon>Bacteria</taxon>
        <taxon>Bacillati</taxon>
        <taxon>Actinomycetota</taxon>
        <taxon>Actinomycetes</taxon>
        <taxon>Micromonosporales</taxon>
        <taxon>Micromonosporaceae</taxon>
    </lineage>
</organism>
<evidence type="ECO:0000313" key="4">
    <source>
        <dbReference type="EMBL" id="GLH97282.1"/>
    </source>
</evidence>
<evidence type="ECO:0000256" key="2">
    <source>
        <dbReference type="SAM" id="MobiDB-lite"/>
    </source>
</evidence>
<gene>
    <name evidence="4" type="ORF">Pa4123_25570</name>
</gene>